<dbReference type="AlphaFoldDB" id="A0A177NHV0"/>
<reference evidence="2 3" key="1">
    <citation type="submission" date="2016-03" db="EMBL/GenBank/DDBJ databases">
        <authorList>
            <person name="Ploux O."/>
        </authorList>
    </citation>
    <scope>NUCLEOTIDE SEQUENCE [LARGE SCALE GENOMIC DNA]</scope>
    <source>
        <strain evidence="2 3">R-45370</strain>
    </source>
</reference>
<comment type="caution">
    <text evidence="2">The sequence shown here is derived from an EMBL/GenBank/DDBJ whole genome shotgun (WGS) entry which is preliminary data.</text>
</comment>
<accession>A0A177NHV0</accession>
<organism evidence="2 3">
    <name type="scientific">Methylomonas lenta</name>
    <dbReference type="NCBI Taxonomy" id="980561"/>
    <lineage>
        <taxon>Bacteria</taxon>
        <taxon>Pseudomonadati</taxon>
        <taxon>Pseudomonadota</taxon>
        <taxon>Gammaproteobacteria</taxon>
        <taxon>Methylococcales</taxon>
        <taxon>Methylococcaceae</taxon>
        <taxon>Methylomonas</taxon>
    </lineage>
</organism>
<gene>
    <name evidence="2" type="ORF">A1359_00300</name>
</gene>
<proteinExistence type="predicted"/>
<sequence length="219" mass="23247">MKDKRHWLTFGATLLVNVSLLSGCASSESKDSVRALDAKSPTMAAQDQAPATQAQDRPGGIEGEMLVITATVKAIDKKNRVVTLQTADGKMNKIKCGPEVRNFAQIHVGDEVKTSLLETVELFVTGNEEPAAERVTEAGRAPVGGKPGFAAVDAIEVKAAVVGINYQTREVTLQGPEGNFVDVIAGPEVQRLNEVKIGDSVVARLTRAISIEVSKPSLN</sequence>
<dbReference type="Proteomes" id="UP000078476">
    <property type="component" value="Unassembled WGS sequence"/>
</dbReference>
<name>A0A177NHV0_9GAMM</name>
<evidence type="ECO:0000313" key="3">
    <source>
        <dbReference type="Proteomes" id="UP000078476"/>
    </source>
</evidence>
<keyword evidence="3" id="KW-1185">Reference proteome</keyword>
<dbReference type="EMBL" id="LUUI01000091">
    <property type="protein sequence ID" value="OAI17033.1"/>
    <property type="molecule type" value="Genomic_DNA"/>
</dbReference>
<feature type="compositionally biased region" description="Low complexity" evidence="1">
    <location>
        <begin position="41"/>
        <end position="56"/>
    </location>
</feature>
<dbReference type="PROSITE" id="PS51257">
    <property type="entry name" value="PROKAR_LIPOPROTEIN"/>
    <property type="match status" value="1"/>
</dbReference>
<protein>
    <submittedName>
        <fullName evidence="2">Uncharacterized protein</fullName>
    </submittedName>
</protein>
<feature type="region of interest" description="Disordered" evidence="1">
    <location>
        <begin position="32"/>
        <end position="60"/>
    </location>
</feature>
<dbReference type="OrthoDB" id="8684916at2"/>
<evidence type="ECO:0000313" key="2">
    <source>
        <dbReference type="EMBL" id="OAI17033.1"/>
    </source>
</evidence>
<evidence type="ECO:0000256" key="1">
    <source>
        <dbReference type="SAM" id="MobiDB-lite"/>
    </source>
</evidence>
<dbReference type="STRING" id="980561.A1359_00300"/>
<dbReference type="RefSeq" id="WP_066980420.1">
    <property type="nucleotide sequence ID" value="NZ_LUUI01000091.1"/>
</dbReference>